<dbReference type="GO" id="GO:0005886">
    <property type="term" value="C:plasma membrane"/>
    <property type="evidence" value="ECO:0007669"/>
    <property type="project" value="UniProtKB-SubCell"/>
</dbReference>
<keyword evidence="2" id="KW-1003">Cell membrane</keyword>
<dbReference type="InterPro" id="IPR050545">
    <property type="entry name" value="Mycobact_MmpL"/>
</dbReference>
<feature type="transmembrane region" description="Helical" evidence="7">
    <location>
        <begin position="237"/>
        <end position="255"/>
    </location>
</feature>
<dbReference type="SUPFAM" id="SSF82866">
    <property type="entry name" value="Multidrug efflux transporter AcrB transmembrane domain"/>
    <property type="match status" value="2"/>
</dbReference>
<proteinExistence type="predicted"/>
<dbReference type="Proteomes" id="UP000538196">
    <property type="component" value="Unassembled WGS sequence"/>
</dbReference>
<dbReference type="PANTHER" id="PTHR33406:SF13">
    <property type="entry name" value="MEMBRANE PROTEIN YDFJ"/>
    <property type="match status" value="1"/>
</dbReference>
<feature type="transmembrane region" description="Helical" evidence="7">
    <location>
        <begin position="605"/>
        <end position="630"/>
    </location>
</feature>
<dbReference type="GO" id="GO:0022857">
    <property type="term" value="F:transmembrane transporter activity"/>
    <property type="evidence" value="ECO:0007669"/>
    <property type="project" value="InterPro"/>
</dbReference>
<feature type="transmembrane region" description="Helical" evidence="7">
    <location>
        <begin position="389"/>
        <end position="409"/>
    </location>
</feature>
<dbReference type="Gene3D" id="1.20.1640.10">
    <property type="entry name" value="Multidrug efflux transporter AcrB transmembrane domain"/>
    <property type="match status" value="2"/>
</dbReference>
<dbReference type="InterPro" id="IPR000731">
    <property type="entry name" value="SSD"/>
</dbReference>
<dbReference type="EMBL" id="JACHVP010000004">
    <property type="protein sequence ID" value="MBB2968768.1"/>
    <property type="molecule type" value="Genomic_DNA"/>
</dbReference>
<organism evidence="9 10">
    <name type="scientific">Leifsonia aquatica</name>
    <name type="common">Corynebacterium aquaticum</name>
    <dbReference type="NCBI Taxonomy" id="144185"/>
    <lineage>
        <taxon>Bacteria</taxon>
        <taxon>Bacillati</taxon>
        <taxon>Actinomycetota</taxon>
        <taxon>Actinomycetes</taxon>
        <taxon>Micrococcales</taxon>
        <taxon>Microbacteriaceae</taxon>
        <taxon>Leifsonia</taxon>
    </lineage>
</organism>
<dbReference type="PRINTS" id="PR00702">
    <property type="entry name" value="ACRIFLAVINRP"/>
</dbReference>
<evidence type="ECO:0000313" key="10">
    <source>
        <dbReference type="Proteomes" id="UP000538196"/>
    </source>
</evidence>
<evidence type="ECO:0000256" key="1">
    <source>
        <dbReference type="ARBA" id="ARBA00004651"/>
    </source>
</evidence>
<protein>
    <submittedName>
        <fullName evidence="9">RND superfamily putative drug exporter</fullName>
    </submittedName>
</protein>
<keyword evidence="10" id="KW-1185">Reference proteome</keyword>
<feature type="transmembrane region" description="Helical" evidence="7">
    <location>
        <begin position="310"/>
        <end position="335"/>
    </location>
</feature>
<feature type="compositionally biased region" description="Basic residues" evidence="6">
    <location>
        <begin position="362"/>
        <end position="372"/>
    </location>
</feature>
<feature type="transmembrane region" description="Helical" evidence="7">
    <location>
        <begin position="211"/>
        <end position="231"/>
    </location>
</feature>
<evidence type="ECO:0000256" key="5">
    <source>
        <dbReference type="ARBA" id="ARBA00023136"/>
    </source>
</evidence>
<dbReference type="RefSeq" id="WP_183428795.1">
    <property type="nucleotide sequence ID" value="NZ_JACHVP010000004.1"/>
</dbReference>
<evidence type="ECO:0000256" key="7">
    <source>
        <dbReference type="SAM" id="Phobius"/>
    </source>
</evidence>
<feature type="transmembrane region" description="Helical" evidence="7">
    <location>
        <begin position="690"/>
        <end position="715"/>
    </location>
</feature>
<feature type="compositionally biased region" description="Basic and acidic residues" evidence="6">
    <location>
        <begin position="349"/>
        <end position="361"/>
    </location>
</feature>
<evidence type="ECO:0000256" key="6">
    <source>
        <dbReference type="SAM" id="MobiDB-lite"/>
    </source>
</evidence>
<comment type="subcellular location">
    <subcellularLocation>
        <location evidence="1">Cell membrane</location>
        <topology evidence="1">Multi-pass membrane protein</topology>
    </subcellularLocation>
</comment>
<dbReference type="PROSITE" id="PS50156">
    <property type="entry name" value="SSD"/>
    <property type="match status" value="1"/>
</dbReference>
<dbReference type="InterPro" id="IPR004869">
    <property type="entry name" value="MMPL_dom"/>
</dbReference>
<dbReference type="Pfam" id="PF03176">
    <property type="entry name" value="MMPL"/>
    <property type="match status" value="2"/>
</dbReference>
<evidence type="ECO:0000256" key="2">
    <source>
        <dbReference type="ARBA" id="ARBA00022475"/>
    </source>
</evidence>
<feature type="transmembrane region" description="Helical" evidence="7">
    <location>
        <begin position="546"/>
        <end position="566"/>
    </location>
</feature>
<evidence type="ECO:0000259" key="8">
    <source>
        <dbReference type="PROSITE" id="PS50156"/>
    </source>
</evidence>
<evidence type="ECO:0000256" key="3">
    <source>
        <dbReference type="ARBA" id="ARBA00022692"/>
    </source>
</evidence>
<dbReference type="InterPro" id="IPR001036">
    <property type="entry name" value="Acrflvin-R"/>
</dbReference>
<keyword evidence="3 7" id="KW-0812">Transmembrane</keyword>
<sequence>MASFLYALGRMAFRRRRRVLALWLLVAVLIGAGGALLSHGTDNTFSIPGTESQEALDALARTFPEVSGASAQLIAVAPPGGSVDDSAFQSAVEQSVTAIARIPQVTSASSPYSGPSSGNLSSDGSAALVPIQLAVAQTAVAPSTMDALQQAGKDLLKQLPSGSQVAVGGQVFSQSAAGISVTELVGILIAFVVLLFTFASVVAAGMPLVTALLGSLISLSLIFAATHWLTIASTTPLLALMLGLAVGIDYALFIISRHQEQVKHGMPPEESAARAVATAGSAVVFAAVTVIIALLGLAVAGIPFLTTMGVAAALGVAIAVLLSTTLTPALLGFGGMRVVARRYRREPVRPSKRVASREAKRAAKRAAAPRRPRSEHPVALGWVRAVTRWPLVTVLGVVVLLGLATLPAASLRLSLPDAGSLDEQEPARITYDLVADHFGPGYNGPLIVTGSVIGSSDPVGLMNDLAAELRTVPGVAAVPLATPNPDGDTGIAQVVPTGAPDSEQTQALVASLRSMHDHFEREYGIDLAVTGYTAAGIDISAQLAGALLPFALLVVGLSLVLLAMVFRSIVVPVTAALGYLLSIGAAFGVSSLIFMTGWLAGPLHIAHVGSVISFMPIILMGVLFGLAMDYEVFLASRMREEHVRGAAPREAVHGGFAGSARVVTAAAAIMFAVFAAFIPEGDASIQPIAVGLAVGVVVDAFIVRMTLIPAVLVLFGRAAWWMPLWLDRALPHFDIEGEALQRELDAADWPEPGDRIAIAAEGAQMGGHEHTLATVDAMVPAGDVLVIREADATAVGAALYGLAGRGPVSGGRLKVAGMLLPVRRSAVRARVGVARVGDGADPIAAVRVALRGDPRILVVDGADRTAGAQARAELAVALDRAWTDARDAGEPLTIVLGGGLDADLDGLVPLGAVRHVTTSTLLTEPEPQP</sequence>
<comment type="caution">
    <text evidence="9">The sequence shown here is derived from an EMBL/GenBank/DDBJ whole genome shotgun (WGS) entry which is preliminary data.</text>
</comment>
<dbReference type="PANTHER" id="PTHR33406">
    <property type="entry name" value="MEMBRANE PROTEIN MJ1562-RELATED"/>
    <property type="match status" value="1"/>
</dbReference>
<evidence type="ECO:0000313" key="9">
    <source>
        <dbReference type="EMBL" id="MBB2968768.1"/>
    </source>
</evidence>
<reference evidence="9 10" key="1">
    <citation type="submission" date="2020-08" db="EMBL/GenBank/DDBJ databases">
        <title>Sequencing the genomes of 1000 actinobacteria strains.</title>
        <authorList>
            <person name="Klenk H.-P."/>
        </authorList>
    </citation>
    <scope>NUCLEOTIDE SEQUENCE [LARGE SCALE GENOMIC DNA]</scope>
    <source>
        <strain evidence="9 10">DSM 20146</strain>
    </source>
</reference>
<name>A0A7W4YJU3_LEIAQ</name>
<dbReference type="AlphaFoldDB" id="A0A7W4YJU3"/>
<accession>A0A7W4YJU3</accession>
<feature type="transmembrane region" description="Helical" evidence="7">
    <location>
        <begin position="651"/>
        <end position="678"/>
    </location>
</feature>
<feature type="transmembrane region" description="Helical" evidence="7">
    <location>
        <begin position="578"/>
        <end position="599"/>
    </location>
</feature>
<evidence type="ECO:0000256" key="4">
    <source>
        <dbReference type="ARBA" id="ARBA00022989"/>
    </source>
</evidence>
<feature type="domain" description="SSD" evidence="8">
    <location>
        <begin position="184"/>
        <end position="333"/>
    </location>
</feature>
<feature type="transmembrane region" description="Helical" evidence="7">
    <location>
        <begin position="184"/>
        <end position="204"/>
    </location>
</feature>
<gene>
    <name evidence="9" type="ORF">FHX33_003544</name>
</gene>
<feature type="region of interest" description="Disordered" evidence="6">
    <location>
        <begin position="349"/>
        <end position="372"/>
    </location>
</feature>
<keyword evidence="5 7" id="KW-0472">Membrane</keyword>
<feature type="transmembrane region" description="Helical" evidence="7">
    <location>
        <begin position="276"/>
        <end position="304"/>
    </location>
</feature>
<keyword evidence="4 7" id="KW-1133">Transmembrane helix</keyword>